<reference evidence="1 2" key="1">
    <citation type="journal article" date="2016" name="Nat. Commun.">
        <title>Genomes of cryptic chimpanzee Plasmodium species reveal key evolutionary events leading to human malaria.</title>
        <authorList>
            <person name="Sundararaman S.A."/>
            <person name="Plenderleith L.J."/>
            <person name="Liu W."/>
            <person name="Loy D.E."/>
            <person name="Learn G.H."/>
            <person name="Li Y."/>
            <person name="Shaw K.S."/>
            <person name="Ayouba A."/>
            <person name="Peeters M."/>
            <person name="Speede S."/>
            <person name="Shaw G.M."/>
            <person name="Bushman F.D."/>
            <person name="Brisson D."/>
            <person name="Rayner J.C."/>
            <person name="Sharp P.M."/>
            <person name="Hahn B.H."/>
        </authorList>
    </citation>
    <scope>NUCLEOTIDE SEQUENCE [LARGE SCALE GENOMIC DNA]</scope>
    <source>
        <strain evidence="1 2">SY75</strain>
    </source>
</reference>
<dbReference type="Proteomes" id="UP000076004">
    <property type="component" value="Unassembled WGS sequence"/>
</dbReference>
<dbReference type="EMBL" id="LVLB01000001">
    <property type="protein sequence ID" value="KYO03799.1"/>
    <property type="molecule type" value="Genomic_DNA"/>
</dbReference>
<sequence>MIKINIIKKYYYKKNKKFFQKKIITINKFILNKNLIVKLNFYEYVNNKLQIFNFKGILINNKSNNYIILLKFNNNDIIYLYFNLNTFNLINIFKTGKFNINK</sequence>
<accession>A0A151LX83</accession>
<dbReference type="RefSeq" id="XP_018643993.1">
    <property type="nucleotide sequence ID" value="NW_017385168.1"/>
</dbReference>
<comment type="caution">
    <text evidence="1">The sequence shown here is derived from an EMBL/GenBank/DDBJ whole genome shotgun (WGS) entry which is preliminary data.</text>
</comment>
<evidence type="ECO:0000313" key="2">
    <source>
        <dbReference type="Proteomes" id="UP000076004"/>
    </source>
</evidence>
<name>A0A151LX83_9APIC</name>
<dbReference type="VEuPathDB" id="PlasmoDB:PGSY75_API04500"/>
<dbReference type="AlphaFoldDB" id="A0A151LX83"/>
<evidence type="ECO:0000313" key="1">
    <source>
        <dbReference type="EMBL" id="KYO03799.1"/>
    </source>
</evidence>
<gene>
    <name evidence="1" type="ORF">PGSY75_API04500</name>
</gene>
<protein>
    <submittedName>
        <fullName evidence="1">Uncharacterized protein</fullName>
    </submittedName>
</protein>
<dbReference type="GeneID" id="29779095"/>
<organism evidence="1 2">
    <name type="scientific">Plasmodium gaboni</name>
    <dbReference type="NCBI Taxonomy" id="647221"/>
    <lineage>
        <taxon>Eukaryota</taxon>
        <taxon>Sar</taxon>
        <taxon>Alveolata</taxon>
        <taxon>Apicomplexa</taxon>
        <taxon>Aconoidasida</taxon>
        <taxon>Haemosporida</taxon>
        <taxon>Plasmodiidae</taxon>
        <taxon>Plasmodium</taxon>
        <taxon>Plasmodium (Laverania)</taxon>
    </lineage>
</organism>
<proteinExistence type="predicted"/>